<sequence length="154" mass="16082">MAIAIALSMMGAGCGAAPGEEETTPVASSALRPLEIARPEAQLRAIEGEQAIFDIRVIVTNPNEAEVVLRRATGELVLDGNRVASLEIEGEEPLEADSERAFVFDVSVPVAMLATVRADQYVARGTLYADGGTGDGALQTPFELTGDVPALTAQ</sequence>
<keyword evidence="3" id="KW-1185">Reference proteome</keyword>
<dbReference type="STRING" id="927083.DB32_005735"/>
<protein>
    <recommendedName>
        <fullName evidence="1">Late embryogenesis abundant protein LEA-2 subgroup domain-containing protein</fullName>
    </recommendedName>
</protein>
<dbReference type="InterPro" id="IPR004864">
    <property type="entry name" value="LEA_2"/>
</dbReference>
<evidence type="ECO:0000259" key="1">
    <source>
        <dbReference type="Pfam" id="PF03168"/>
    </source>
</evidence>
<dbReference type="AlphaFoldDB" id="A0A0F6W6F1"/>
<accession>A0A0F6W6F1</accession>
<proteinExistence type="predicted"/>
<evidence type="ECO:0000313" key="3">
    <source>
        <dbReference type="Proteomes" id="UP000034883"/>
    </source>
</evidence>
<evidence type="ECO:0000313" key="2">
    <source>
        <dbReference type="EMBL" id="AKF08586.1"/>
    </source>
</evidence>
<dbReference type="EMBL" id="CP011125">
    <property type="protein sequence ID" value="AKF08586.1"/>
    <property type="molecule type" value="Genomic_DNA"/>
</dbReference>
<dbReference type="SUPFAM" id="SSF117070">
    <property type="entry name" value="LEA14-like"/>
    <property type="match status" value="1"/>
</dbReference>
<gene>
    <name evidence="2" type="ORF">DB32_005735</name>
</gene>
<organism evidence="2 3">
    <name type="scientific">Sandaracinus amylolyticus</name>
    <dbReference type="NCBI Taxonomy" id="927083"/>
    <lineage>
        <taxon>Bacteria</taxon>
        <taxon>Pseudomonadati</taxon>
        <taxon>Myxococcota</taxon>
        <taxon>Polyangia</taxon>
        <taxon>Polyangiales</taxon>
        <taxon>Sandaracinaceae</taxon>
        <taxon>Sandaracinus</taxon>
    </lineage>
</organism>
<dbReference type="Proteomes" id="UP000034883">
    <property type="component" value="Chromosome"/>
</dbReference>
<dbReference type="Pfam" id="PF03168">
    <property type="entry name" value="LEA_2"/>
    <property type="match status" value="1"/>
</dbReference>
<reference evidence="2 3" key="1">
    <citation type="submission" date="2015-03" db="EMBL/GenBank/DDBJ databases">
        <title>Genome assembly of Sandaracinus amylolyticus DSM 53668.</title>
        <authorList>
            <person name="Sharma G."/>
            <person name="Subramanian S."/>
        </authorList>
    </citation>
    <scope>NUCLEOTIDE SEQUENCE [LARGE SCALE GENOMIC DNA]</scope>
    <source>
        <strain evidence="2 3">DSM 53668</strain>
    </source>
</reference>
<feature type="domain" description="Late embryogenesis abundant protein LEA-2 subgroup" evidence="1">
    <location>
        <begin position="58"/>
        <end position="119"/>
    </location>
</feature>
<dbReference type="KEGG" id="samy:DB32_005735"/>
<name>A0A0F6W6F1_9BACT</name>
<dbReference type="Gene3D" id="2.60.40.1820">
    <property type="match status" value="1"/>
</dbReference>